<dbReference type="InterPro" id="IPR016050">
    <property type="entry name" value="Proteasome_bsu_CS"/>
</dbReference>
<evidence type="ECO:0000313" key="6">
    <source>
        <dbReference type="Proteomes" id="UP000013827"/>
    </source>
</evidence>
<dbReference type="GeneID" id="17261276"/>
<sequence length="207" mass="22913">MSSIMQYNGAAIIAMAGKDCIAIASDKRYGIRNQTMGCQMKKIFQVGDKTFVGLTGLATDMQTLDQKFRFRSNMYRLREEREMSTEAFANMVTSLLYEHRFGPYFCEPIVAGLGGEDGKSPFLCGMDLLGAQVRTEDFMVGGDCTEALYGLCESMYRPDLGPDELFEVIAQCLLSGVDRDCLAGWGCVVHVLTPEGVTTRDLKGRMD</sequence>
<dbReference type="SUPFAM" id="SSF56235">
    <property type="entry name" value="N-terminal nucleophile aminohydrolases (Ntn hydrolases)"/>
    <property type="match status" value="1"/>
</dbReference>
<dbReference type="eggNOG" id="KOG0180">
    <property type="taxonomic scope" value="Eukaryota"/>
</dbReference>
<organism evidence="5 6">
    <name type="scientific">Emiliania huxleyi (strain CCMP1516)</name>
    <dbReference type="NCBI Taxonomy" id="280463"/>
    <lineage>
        <taxon>Eukaryota</taxon>
        <taxon>Haptista</taxon>
        <taxon>Haptophyta</taxon>
        <taxon>Prymnesiophyceae</taxon>
        <taxon>Isochrysidales</taxon>
        <taxon>Noelaerhabdaceae</taxon>
        <taxon>Emiliania</taxon>
    </lineage>
</organism>
<dbReference type="RefSeq" id="XP_005767557.1">
    <property type="nucleotide sequence ID" value="XM_005767500.1"/>
</dbReference>
<dbReference type="FunFam" id="3.60.20.10:FF:000003">
    <property type="entry name" value="Proteasome subunit beta type-3"/>
    <property type="match status" value="1"/>
</dbReference>
<proteinExistence type="inferred from homology"/>
<evidence type="ECO:0000256" key="2">
    <source>
        <dbReference type="ARBA" id="ARBA00022942"/>
    </source>
</evidence>
<dbReference type="GO" id="GO:0043161">
    <property type="term" value="P:proteasome-mediated ubiquitin-dependent protein catabolic process"/>
    <property type="evidence" value="ECO:0007669"/>
    <property type="project" value="InterPro"/>
</dbReference>
<dbReference type="Pfam" id="PF00227">
    <property type="entry name" value="Proteasome"/>
    <property type="match status" value="1"/>
</dbReference>
<reference evidence="6" key="1">
    <citation type="journal article" date="2013" name="Nature">
        <title>Pan genome of the phytoplankton Emiliania underpins its global distribution.</title>
        <authorList>
            <person name="Read B.A."/>
            <person name="Kegel J."/>
            <person name="Klute M.J."/>
            <person name="Kuo A."/>
            <person name="Lefebvre S.C."/>
            <person name="Maumus F."/>
            <person name="Mayer C."/>
            <person name="Miller J."/>
            <person name="Monier A."/>
            <person name="Salamov A."/>
            <person name="Young J."/>
            <person name="Aguilar M."/>
            <person name="Claverie J.M."/>
            <person name="Frickenhaus S."/>
            <person name="Gonzalez K."/>
            <person name="Herman E.K."/>
            <person name="Lin Y.C."/>
            <person name="Napier J."/>
            <person name="Ogata H."/>
            <person name="Sarno A.F."/>
            <person name="Shmutz J."/>
            <person name="Schroeder D."/>
            <person name="de Vargas C."/>
            <person name="Verret F."/>
            <person name="von Dassow P."/>
            <person name="Valentin K."/>
            <person name="Van de Peer Y."/>
            <person name="Wheeler G."/>
            <person name="Dacks J.B."/>
            <person name="Delwiche C.F."/>
            <person name="Dyhrman S.T."/>
            <person name="Glockner G."/>
            <person name="John U."/>
            <person name="Richards T."/>
            <person name="Worden A.Z."/>
            <person name="Zhang X."/>
            <person name="Grigoriev I.V."/>
            <person name="Allen A.E."/>
            <person name="Bidle K."/>
            <person name="Borodovsky M."/>
            <person name="Bowler C."/>
            <person name="Brownlee C."/>
            <person name="Cock J.M."/>
            <person name="Elias M."/>
            <person name="Gladyshev V.N."/>
            <person name="Groth M."/>
            <person name="Guda C."/>
            <person name="Hadaegh A."/>
            <person name="Iglesias-Rodriguez M.D."/>
            <person name="Jenkins J."/>
            <person name="Jones B.M."/>
            <person name="Lawson T."/>
            <person name="Leese F."/>
            <person name="Lindquist E."/>
            <person name="Lobanov A."/>
            <person name="Lomsadze A."/>
            <person name="Malik S.B."/>
            <person name="Marsh M.E."/>
            <person name="Mackinder L."/>
            <person name="Mock T."/>
            <person name="Mueller-Roeber B."/>
            <person name="Pagarete A."/>
            <person name="Parker M."/>
            <person name="Probert I."/>
            <person name="Quesneville H."/>
            <person name="Raines C."/>
            <person name="Rensing S.A."/>
            <person name="Riano-Pachon D.M."/>
            <person name="Richier S."/>
            <person name="Rokitta S."/>
            <person name="Shiraiwa Y."/>
            <person name="Soanes D.M."/>
            <person name="van der Giezen M."/>
            <person name="Wahlund T.M."/>
            <person name="Williams B."/>
            <person name="Wilson W."/>
            <person name="Wolfe G."/>
            <person name="Wurch L.L."/>
        </authorList>
    </citation>
    <scope>NUCLEOTIDE SEQUENCE</scope>
</reference>
<dbReference type="GO" id="GO:0005737">
    <property type="term" value="C:cytoplasm"/>
    <property type="evidence" value="ECO:0007669"/>
    <property type="project" value="UniProtKB-SubCell"/>
</dbReference>
<reference evidence="5" key="2">
    <citation type="submission" date="2024-10" db="UniProtKB">
        <authorList>
            <consortium name="EnsemblProtists"/>
        </authorList>
    </citation>
    <scope>IDENTIFICATION</scope>
</reference>
<name>A0A0D3IV43_EMIH1</name>
<dbReference type="HOGENOM" id="CLU_035750_10_0_1"/>
<keyword evidence="1 4" id="KW-0963">Cytoplasm</keyword>
<dbReference type="PROSITE" id="PS51476">
    <property type="entry name" value="PROTEASOME_BETA_2"/>
    <property type="match status" value="1"/>
</dbReference>
<keyword evidence="6" id="KW-1185">Reference proteome</keyword>
<dbReference type="PaxDb" id="2903-EOD15128"/>
<comment type="function">
    <text evidence="4">Component of the proteasome, a multicatalytic proteinase complex which is characterized by its ability to cleave peptides with Arg, Phe, Tyr, Leu, and Glu adjacent to the leaving group at neutral or slightly basic pH. The proteasome has an ATP-dependent proteolytic activity.</text>
</comment>
<dbReference type="PANTHER" id="PTHR32194">
    <property type="entry name" value="METALLOPROTEASE TLDD"/>
    <property type="match status" value="1"/>
</dbReference>
<evidence type="ECO:0000256" key="3">
    <source>
        <dbReference type="ARBA" id="ARBA00023242"/>
    </source>
</evidence>
<dbReference type="OMA" id="CSEQLYG"/>
<dbReference type="PROSITE" id="PS00854">
    <property type="entry name" value="PROTEASOME_BETA_1"/>
    <property type="match status" value="1"/>
</dbReference>
<dbReference type="EnsemblProtists" id="EOD15128">
    <property type="protein sequence ID" value="EOD15128"/>
    <property type="gene ID" value="EMIHUDRAFT_459379"/>
</dbReference>
<dbReference type="Proteomes" id="UP000013827">
    <property type="component" value="Unassembled WGS sequence"/>
</dbReference>
<evidence type="ECO:0000256" key="4">
    <source>
        <dbReference type="RuleBase" id="RU004203"/>
    </source>
</evidence>
<dbReference type="InterPro" id="IPR001353">
    <property type="entry name" value="Proteasome_sua/b"/>
</dbReference>
<comment type="subunit">
    <text evidence="4">Component of the proteasome complex.</text>
</comment>
<dbReference type="KEGG" id="ehx:EMIHUDRAFT_459379"/>
<dbReference type="InterPro" id="IPR029055">
    <property type="entry name" value="Ntn_hydrolases_N"/>
</dbReference>
<dbReference type="CDD" id="cd03759">
    <property type="entry name" value="proteasome_beta_type_3"/>
    <property type="match status" value="1"/>
</dbReference>
<dbReference type="GO" id="GO:0005634">
    <property type="term" value="C:nucleus"/>
    <property type="evidence" value="ECO:0007669"/>
    <property type="project" value="UniProtKB-SubCell"/>
</dbReference>
<evidence type="ECO:0000313" key="5">
    <source>
        <dbReference type="EnsemblProtists" id="EOD15128"/>
    </source>
</evidence>
<dbReference type="InterPro" id="IPR033811">
    <property type="entry name" value="Proteasome_beta_3"/>
</dbReference>
<dbReference type="STRING" id="2903.R1BY62"/>
<dbReference type="GO" id="GO:0019774">
    <property type="term" value="C:proteasome core complex, beta-subunit complex"/>
    <property type="evidence" value="ECO:0007669"/>
    <property type="project" value="InterPro"/>
</dbReference>
<dbReference type="Gene3D" id="3.60.20.10">
    <property type="entry name" value="Glutamine Phosphoribosylpyrophosphate, subunit 1, domain 1"/>
    <property type="match status" value="1"/>
</dbReference>
<dbReference type="PANTHER" id="PTHR32194:SF10">
    <property type="entry name" value="PROTEASOME SUBUNIT BETA TYPE-3"/>
    <property type="match status" value="1"/>
</dbReference>
<protein>
    <recommendedName>
        <fullName evidence="4">Proteasome subunit beta</fullName>
    </recommendedName>
</protein>
<dbReference type="InterPro" id="IPR023333">
    <property type="entry name" value="Proteasome_suB-type"/>
</dbReference>
<comment type="similarity">
    <text evidence="4">Belongs to the peptidase T1B family.</text>
</comment>
<comment type="subcellular location">
    <subcellularLocation>
        <location evidence="4">Cytoplasm</location>
    </subcellularLocation>
    <subcellularLocation>
        <location evidence="4">Nucleus</location>
    </subcellularLocation>
</comment>
<evidence type="ECO:0000256" key="1">
    <source>
        <dbReference type="ARBA" id="ARBA00022490"/>
    </source>
</evidence>
<keyword evidence="3 4" id="KW-0539">Nucleus</keyword>
<dbReference type="AlphaFoldDB" id="A0A0D3IV43"/>
<keyword evidence="2 4" id="KW-0647">Proteasome</keyword>
<accession>A0A0D3IV43</accession>